<dbReference type="GO" id="GO:0005886">
    <property type="term" value="C:plasma membrane"/>
    <property type="evidence" value="ECO:0007669"/>
    <property type="project" value="UniProtKB-SubCell"/>
</dbReference>
<feature type="binding site" evidence="10">
    <location>
        <position position="165"/>
    </location>
    <ligand>
        <name>UDP-N-acetyl-alpha-D-glucosamine</name>
        <dbReference type="ChEBI" id="CHEBI:57705"/>
    </ligand>
</feature>
<feature type="domain" description="Glycosyl transferase family 28 C-terminal" evidence="12">
    <location>
        <begin position="193"/>
        <end position="357"/>
    </location>
</feature>
<evidence type="ECO:0000313" key="14">
    <source>
        <dbReference type="Proteomes" id="UP000285961"/>
    </source>
</evidence>
<comment type="function">
    <text evidence="10">Cell wall formation. Catalyzes the transfer of a GlcNAc subunit on undecaprenyl-pyrophosphoryl-MurNAc-pentapeptide (lipid intermediate I) to form undecaprenyl-pyrophosphoryl-MurNAc-(pentapeptide)GlcNAc (lipid intermediate II).</text>
</comment>
<keyword evidence="8 10" id="KW-0131">Cell cycle</keyword>
<dbReference type="EMBL" id="QZKI01000015">
    <property type="protein sequence ID" value="RJP74436.1"/>
    <property type="molecule type" value="Genomic_DNA"/>
</dbReference>
<evidence type="ECO:0000256" key="4">
    <source>
        <dbReference type="ARBA" id="ARBA00022679"/>
    </source>
</evidence>
<keyword evidence="3 10" id="KW-0328">Glycosyltransferase</keyword>
<evidence type="ECO:0000256" key="7">
    <source>
        <dbReference type="ARBA" id="ARBA00023136"/>
    </source>
</evidence>
<comment type="subcellular location">
    <subcellularLocation>
        <location evidence="10">Cell membrane</location>
        <topology evidence="10">Peripheral membrane protein</topology>
        <orientation evidence="10">Cytoplasmic side</orientation>
    </subcellularLocation>
</comment>
<evidence type="ECO:0000256" key="1">
    <source>
        <dbReference type="ARBA" id="ARBA00022475"/>
    </source>
</evidence>
<keyword evidence="6 10" id="KW-0573">Peptidoglycan synthesis</keyword>
<keyword evidence="1 10" id="KW-1003">Cell membrane</keyword>
<keyword evidence="4 10" id="KW-0808">Transferase</keyword>
<dbReference type="PANTHER" id="PTHR21015:SF22">
    <property type="entry name" value="GLYCOSYLTRANSFERASE"/>
    <property type="match status" value="1"/>
</dbReference>
<gene>
    <name evidence="10 13" type="primary">murG</name>
    <name evidence="13" type="ORF">C4532_02515</name>
</gene>
<evidence type="ECO:0000256" key="3">
    <source>
        <dbReference type="ARBA" id="ARBA00022676"/>
    </source>
</evidence>
<dbReference type="Proteomes" id="UP000285961">
    <property type="component" value="Unassembled WGS sequence"/>
</dbReference>
<feature type="binding site" evidence="10">
    <location>
        <position position="124"/>
    </location>
    <ligand>
        <name>UDP-N-acetyl-alpha-D-glucosamine</name>
        <dbReference type="ChEBI" id="CHEBI:57705"/>
    </ligand>
</feature>
<dbReference type="CDD" id="cd03785">
    <property type="entry name" value="GT28_MurG"/>
    <property type="match status" value="1"/>
</dbReference>
<dbReference type="PANTHER" id="PTHR21015">
    <property type="entry name" value="UDP-N-ACETYLGLUCOSAMINE--N-ACETYLMURAMYL-(PENTAPEPTIDE) PYROPHOSPHORYL-UNDECAPRENOL N-ACETYLGLUCOSAMINE TRANSFERASE 1"/>
    <property type="match status" value="1"/>
</dbReference>
<dbReference type="GO" id="GO:0051991">
    <property type="term" value="F:UDP-N-acetyl-D-glucosamine:N-acetylmuramoyl-L-alanyl-D-glutamyl-meso-2,6-diaminopimelyl-D-alanyl-D-alanine-diphosphoundecaprenol 4-beta-N-acetylglucosaminlytransferase activity"/>
    <property type="evidence" value="ECO:0007669"/>
    <property type="project" value="RHEA"/>
</dbReference>
<evidence type="ECO:0000256" key="5">
    <source>
        <dbReference type="ARBA" id="ARBA00022960"/>
    </source>
</evidence>
<evidence type="ECO:0000259" key="12">
    <source>
        <dbReference type="Pfam" id="PF04101"/>
    </source>
</evidence>
<evidence type="ECO:0000313" key="13">
    <source>
        <dbReference type="EMBL" id="RJP74436.1"/>
    </source>
</evidence>
<dbReference type="InterPro" id="IPR004276">
    <property type="entry name" value="GlycoTrans_28_N"/>
</dbReference>
<dbReference type="GO" id="GO:0051301">
    <property type="term" value="P:cell division"/>
    <property type="evidence" value="ECO:0007669"/>
    <property type="project" value="UniProtKB-KW"/>
</dbReference>
<reference evidence="13 14" key="1">
    <citation type="journal article" date="2017" name="ISME J.">
        <title>Energy and carbon metabolisms in a deep terrestrial subsurface fluid microbial community.</title>
        <authorList>
            <person name="Momper L."/>
            <person name="Jungbluth S.P."/>
            <person name="Lee M.D."/>
            <person name="Amend J.P."/>
        </authorList>
    </citation>
    <scope>NUCLEOTIDE SEQUENCE [LARGE SCALE GENOMIC DNA]</scope>
    <source>
        <strain evidence="13">SURF_17</strain>
    </source>
</reference>
<keyword evidence="7 10" id="KW-0472">Membrane</keyword>
<evidence type="ECO:0000256" key="2">
    <source>
        <dbReference type="ARBA" id="ARBA00022618"/>
    </source>
</evidence>
<dbReference type="Gene3D" id="3.40.50.2000">
    <property type="entry name" value="Glycogen Phosphorylase B"/>
    <property type="match status" value="2"/>
</dbReference>
<feature type="binding site" evidence="10">
    <location>
        <position position="200"/>
    </location>
    <ligand>
        <name>UDP-N-acetyl-alpha-D-glucosamine</name>
        <dbReference type="ChEBI" id="CHEBI:57705"/>
    </ligand>
</feature>
<keyword evidence="5 10" id="KW-0133">Cell shape</keyword>
<comment type="similarity">
    <text evidence="10">Belongs to the glycosyltransferase 28 family. MurG subfamily.</text>
</comment>
<dbReference type="EC" id="2.4.1.227" evidence="10"/>
<feature type="binding site" evidence="10">
    <location>
        <position position="253"/>
    </location>
    <ligand>
        <name>UDP-N-acetyl-alpha-D-glucosamine</name>
        <dbReference type="ChEBI" id="CHEBI:57705"/>
    </ligand>
</feature>
<dbReference type="GO" id="GO:0005975">
    <property type="term" value="P:carbohydrate metabolic process"/>
    <property type="evidence" value="ECO:0007669"/>
    <property type="project" value="InterPro"/>
</dbReference>
<dbReference type="GO" id="GO:0050511">
    <property type="term" value="F:undecaprenyldiphospho-muramoylpentapeptide beta-N-acetylglucosaminyltransferase activity"/>
    <property type="evidence" value="ECO:0007669"/>
    <property type="project" value="UniProtKB-UniRule"/>
</dbReference>
<evidence type="ECO:0000256" key="6">
    <source>
        <dbReference type="ARBA" id="ARBA00022984"/>
    </source>
</evidence>
<proteinExistence type="inferred from homology"/>
<dbReference type="InterPro" id="IPR006009">
    <property type="entry name" value="GlcNAc_MurG"/>
</dbReference>
<sequence>MKAAIAGGGTGGHVFPAVAIVEELRRRDSNLQLMYLGRAGSIEERVAGEMMIPFRPIIVEGLPSGNVFKKFRALASALVGLLQSVAILWRFRPQVVIGTGGYASLPPILAASILRIPSVIHEQNCVPGKANRLCSRFADVVTVHFEKSGAYFPVKEPRVVGNPIRSDFLPQRLELVDRDESRRKLGLSPDKFTVFLLGGSRGAHSLNMAMVDALPHLDPRRFQIVWMTGKDDYRWVRASCERAGIMAAVFPFISEMVVAYCAADLAISRAGASTLAELSAVGVPAILVPYPHATDRHQELNARVLVDAGAAQLMMNGELHGETLAQRLKLLSDDQQALSLMRSRSKQFSRPDAAERVVNILFELVF</sequence>
<dbReference type="GO" id="GO:0009252">
    <property type="term" value="P:peptidoglycan biosynthetic process"/>
    <property type="evidence" value="ECO:0007669"/>
    <property type="project" value="UniProtKB-UniRule"/>
</dbReference>
<feature type="domain" description="Glycosyltransferase family 28 N-terminal" evidence="11">
    <location>
        <begin position="4"/>
        <end position="141"/>
    </location>
</feature>
<dbReference type="GO" id="GO:0008360">
    <property type="term" value="P:regulation of cell shape"/>
    <property type="evidence" value="ECO:0007669"/>
    <property type="project" value="UniProtKB-KW"/>
</dbReference>
<evidence type="ECO:0000256" key="8">
    <source>
        <dbReference type="ARBA" id="ARBA00023306"/>
    </source>
</evidence>
<comment type="catalytic activity">
    <reaction evidence="10">
        <text>di-trans,octa-cis-undecaprenyl diphospho-N-acetyl-alpha-D-muramoyl-L-alanyl-D-glutamyl-meso-2,6-diaminopimeloyl-D-alanyl-D-alanine + UDP-N-acetyl-alpha-D-glucosamine = di-trans,octa-cis-undecaprenyl diphospho-[N-acetyl-alpha-D-glucosaminyl-(1-&gt;4)]-N-acetyl-alpha-D-muramoyl-L-alanyl-D-glutamyl-meso-2,6-diaminopimeloyl-D-alanyl-D-alanine + UDP + H(+)</text>
        <dbReference type="Rhea" id="RHEA:31227"/>
        <dbReference type="ChEBI" id="CHEBI:15378"/>
        <dbReference type="ChEBI" id="CHEBI:57705"/>
        <dbReference type="ChEBI" id="CHEBI:58223"/>
        <dbReference type="ChEBI" id="CHEBI:61387"/>
        <dbReference type="ChEBI" id="CHEBI:61388"/>
        <dbReference type="EC" id="2.4.1.227"/>
    </reaction>
</comment>
<dbReference type="HAMAP" id="MF_00033">
    <property type="entry name" value="MurG"/>
    <property type="match status" value="1"/>
</dbReference>
<comment type="pathway">
    <text evidence="10">Cell wall biogenesis; peptidoglycan biosynthesis.</text>
</comment>
<dbReference type="SUPFAM" id="SSF53756">
    <property type="entry name" value="UDP-Glycosyltransferase/glycogen phosphorylase"/>
    <property type="match status" value="1"/>
</dbReference>
<feature type="binding site" evidence="10">
    <location>
        <position position="298"/>
    </location>
    <ligand>
        <name>UDP-N-acetyl-alpha-D-glucosamine</name>
        <dbReference type="ChEBI" id="CHEBI:57705"/>
    </ligand>
</feature>
<evidence type="ECO:0000256" key="9">
    <source>
        <dbReference type="ARBA" id="ARBA00023316"/>
    </source>
</evidence>
<dbReference type="Pfam" id="PF04101">
    <property type="entry name" value="Glyco_tran_28_C"/>
    <property type="match status" value="1"/>
</dbReference>
<comment type="caution">
    <text evidence="10">Lacks conserved residue(s) required for the propagation of feature annotation.</text>
</comment>
<evidence type="ECO:0000256" key="10">
    <source>
        <dbReference type="HAMAP-Rule" id="MF_00033"/>
    </source>
</evidence>
<comment type="caution">
    <text evidence="13">The sequence shown here is derived from an EMBL/GenBank/DDBJ whole genome shotgun (WGS) entry which is preliminary data.</text>
</comment>
<dbReference type="UniPathway" id="UPA00219"/>
<protein>
    <recommendedName>
        <fullName evidence="10">UDP-N-acetylglucosamine--N-acetylmuramyl-(pentapeptide) pyrophosphoryl-undecaprenol N-acetylglucosamine transferase</fullName>
        <ecNumber evidence="10">2.4.1.227</ecNumber>
    </recommendedName>
    <alternativeName>
        <fullName evidence="10">Undecaprenyl-PP-MurNAc-pentapeptide-UDPGlcNAc GlcNAc transferase</fullName>
    </alternativeName>
</protein>
<dbReference type="Pfam" id="PF03033">
    <property type="entry name" value="Glyco_transf_28"/>
    <property type="match status" value="1"/>
</dbReference>
<keyword evidence="9 10" id="KW-0961">Cell wall biogenesis/degradation</keyword>
<dbReference type="NCBIfam" id="TIGR01133">
    <property type="entry name" value="murG"/>
    <property type="match status" value="1"/>
</dbReference>
<feature type="binding site" evidence="10">
    <location>
        <begin position="10"/>
        <end position="12"/>
    </location>
    <ligand>
        <name>UDP-N-acetyl-alpha-D-glucosamine</name>
        <dbReference type="ChEBI" id="CHEBI:57705"/>
    </ligand>
</feature>
<evidence type="ECO:0000259" key="11">
    <source>
        <dbReference type="Pfam" id="PF03033"/>
    </source>
</evidence>
<name>A0A419F7P6_9BACT</name>
<dbReference type="InterPro" id="IPR007235">
    <property type="entry name" value="Glyco_trans_28_C"/>
</dbReference>
<dbReference type="GO" id="GO:0071555">
    <property type="term" value="P:cell wall organization"/>
    <property type="evidence" value="ECO:0007669"/>
    <property type="project" value="UniProtKB-KW"/>
</dbReference>
<organism evidence="13 14">
    <name type="scientific">Candidatus Abyssobacteria bacterium SURF_17</name>
    <dbReference type="NCBI Taxonomy" id="2093361"/>
    <lineage>
        <taxon>Bacteria</taxon>
        <taxon>Pseudomonadati</taxon>
        <taxon>Candidatus Hydrogenedentota</taxon>
        <taxon>Candidatus Abyssobacteria</taxon>
    </lineage>
</organism>
<dbReference type="AlphaFoldDB" id="A0A419F7P6"/>
<accession>A0A419F7P6</accession>
<keyword evidence="2 10" id="KW-0132">Cell division</keyword>